<protein>
    <submittedName>
        <fullName evidence="1">Pco130633</fullName>
    </submittedName>
</protein>
<organism evidence="1">
    <name type="scientific">Arundo donax</name>
    <name type="common">Giant reed</name>
    <name type="synonym">Donax arundinaceus</name>
    <dbReference type="NCBI Taxonomy" id="35708"/>
    <lineage>
        <taxon>Eukaryota</taxon>
        <taxon>Viridiplantae</taxon>
        <taxon>Streptophyta</taxon>
        <taxon>Embryophyta</taxon>
        <taxon>Tracheophyta</taxon>
        <taxon>Spermatophyta</taxon>
        <taxon>Magnoliopsida</taxon>
        <taxon>Liliopsida</taxon>
        <taxon>Poales</taxon>
        <taxon>Poaceae</taxon>
        <taxon>PACMAD clade</taxon>
        <taxon>Arundinoideae</taxon>
        <taxon>Arundineae</taxon>
        <taxon>Arundo</taxon>
    </lineage>
</organism>
<sequence length="55" mass="6141">MEQRILRRAKTRACCHLVHSTLQKLINVQKVLRQESIHGIVGGKIKVSNGLANGH</sequence>
<accession>A0A0A9TBW8</accession>
<dbReference type="AlphaFoldDB" id="A0A0A9TBW8"/>
<proteinExistence type="predicted"/>
<reference evidence="1" key="1">
    <citation type="submission" date="2014-09" db="EMBL/GenBank/DDBJ databases">
        <authorList>
            <person name="Magalhaes I.L.F."/>
            <person name="Oliveira U."/>
            <person name="Santos F.R."/>
            <person name="Vidigal T.H.D.A."/>
            <person name="Brescovit A.D."/>
            <person name="Santos A.J."/>
        </authorList>
    </citation>
    <scope>NUCLEOTIDE SEQUENCE</scope>
    <source>
        <tissue evidence="1">Shoot tissue taken approximately 20 cm above the soil surface</tissue>
    </source>
</reference>
<reference evidence="1" key="2">
    <citation type="journal article" date="2015" name="Data Brief">
        <title>Shoot transcriptome of the giant reed, Arundo donax.</title>
        <authorList>
            <person name="Barrero R.A."/>
            <person name="Guerrero F.D."/>
            <person name="Moolhuijzen P."/>
            <person name="Goolsby J.A."/>
            <person name="Tidwell J."/>
            <person name="Bellgard S.E."/>
            <person name="Bellgard M.I."/>
        </authorList>
    </citation>
    <scope>NUCLEOTIDE SEQUENCE</scope>
    <source>
        <tissue evidence="1">Shoot tissue taken approximately 20 cm above the soil surface</tissue>
    </source>
</reference>
<name>A0A0A9TBW8_ARUDO</name>
<dbReference type="EMBL" id="GBRH01226128">
    <property type="protein sequence ID" value="JAD71767.1"/>
    <property type="molecule type" value="Transcribed_RNA"/>
</dbReference>
<evidence type="ECO:0000313" key="1">
    <source>
        <dbReference type="EMBL" id="JAD71767.1"/>
    </source>
</evidence>